<dbReference type="AlphaFoldDB" id="A0A0E9QVP2"/>
<accession>A0A0E9QVP2</accession>
<protein>
    <submittedName>
        <fullName evidence="1">Uncharacterized protein</fullName>
    </submittedName>
</protein>
<organism evidence="1">
    <name type="scientific">Anguilla anguilla</name>
    <name type="common">European freshwater eel</name>
    <name type="synonym">Muraena anguilla</name>
    <dbReference type="NCBI Taxonomy" id="7936"/>
    <lineage>
        <taxon>Eukaryota</taxon>
        <taxon>Metazoa</taxon>
        <taxon>Chordata</taxon>
        <taxon>Craniata</taxon>
        <taxon>Vertebrata</taxon>
        <taxon>Euteleostomi</taxon>
        <taxon>Actinopterygii</taxon>
        <taxon>Neopterygii</taxon>
        <taxon>Teleostei</taxon>
        <taxon>Anguilliformes</taxon>
        <taxon>Anguillidae</taxon>
        <taxon>Anguilla</taxon>
    </lineage>
</organism>
<dbReference type="EMBL" id="GBXM01087683">
    <property type="protein sequence ID" value="JAH20894.1"/>
    <property type="molecule type" value="Transcribed_RNA"/>
</dbReference>
<name>A0A0E9QVP2_ANGAN</name>
<sequence length="34" mass="3617">MTGYSPSGFEVCGGADVPGVRRSHLRACLTARHK</sequence>
<reference evidence="1" key="2">
    <citation type="journal article" date="2015" name="Fish Shellfish Immunol.">
        <title>Early steps in the European eel (Anguilla anguilla)-Vibrio vulnificus interaction in the gills: Role of the RtxA13 toxin.</title>
        <authorList>
            <person name="Callol A."/>
            <person name="Pajuelo D."/>
            <person name="Ebbesson L."/>
            <person name="Teles M."/>
            <person name="MacKenzie S."/>
            <person name="Amaro C."/>
        </authorList>
    </citation>
    <scope>NUCLEOTIDE SEQUENCE</scope>
</reference>
<proteinExistence type="predicted"/>
<evidence type="ECO:0000313" key="1">
    <source>
        <dbReference type="EMBL" id="JAH20894.1"/>
    </source>
</evidence>
<reference evidence="1" key="1">
    <citation type="submission" date="2014-11" db="EMBL/GenBank/DDBJ databases">
        <authorList>
            <person name="Amaro Gonzalez C."/>
        </authorList>
    </citation>
    <scope>NUCLEOTIDE SEQUENCE</scope>
</reference>